<dbReference type="Proteomes" id="UP000430404">
    <property type="component" value="Unassembled WGS sequence"/>
</dbReference>
<gene>
    <name evidence="1" type="ORF">ACI8B_60006</name>
</gene>
<accession>A0A653KAY4</accession>
<evidence type="ECO:0000313" key="2">
    <source>
        <dbReference type="Proteomes" id="UP000430404"/>
    </source>
</evidence>
<name>A0A653KAY4_9GAMM</name>
<dbReference type="AlphaFoldDB" id="A0A653KAY4"/>
<dbReference type="EMBL" id="CABWKZ010000056">
    <property type="protein sequence ID" value="VXA58164.1"/>
    <property type="molecule type" value="Genomic_DNA"/>
</dbReference>
<evidence type="ECO:0000313" key="1">
    <source>
        <dbReference type="EMBL" id="VXA58164.1"/>
    </source>
</evidence>
<sequence>MNMVISHGFVRANLCVAPCMNTGLGMKEMKLIWNVSEQQVNEC</sequence>
<proteinExistence type="predicted"/>
<protein>
    <submittedName>
        <fullName evidence="1">Uncharacterized protein</fullName>
    </submittedName>
</protein>
<reference evidence="1 2" key="1">
    <citation type="submission" date="2019-10" db="EMBL/GenBank/DDBJ databases">
        <authorList>
            <person name="Karimi E."/>
        </authorList>
    </citation>
    <scope>NUCLEOTIDE SEQUENCE [LARGE SCALE GENOMIC DNA]</scope>
    <source>
        <strain evidence="1">Acinetobacter sp. 8BE</strain>
    </source>
</reference>
<organism evidence="1 2">
    <name type="scientific">Acinetobacter proteolyticus</name>
    <dbReference type="NCBI Taxonomy" id="1776741"/>
    <lineage>
        <taxon>Bacteria</taxon>
        <taxon>Pseudomonadati</taxon>
        <taxon>Pseudomonadota</taxon>
        <taxon>Gammaproteobacteria</taxon>
        <taxon>Moraxellales</taxon>
        <taxon>Moraxellaceae</taxon>
        <taxon>Acinetobacter</taxon>
    </lineage>
</organism>